<sequence>MPYSDFDLRKVKNELGVKLIERQNVFSAVKSVDISPILSEILKENIPLARAINTEKARSELIIATILVEVRKILNHQISLFSGIEFNVDKEKGLNGFCDFIISASQEQLILSSPIIAVVEAKNENIIGGLGQCIAEMVAASIFNQAENNKYITVLYGVVTTGTAWKFLEMKGLEVVIDLDEYLIENPDKIVGILLEMLTQNA</sequence>
<dbReference type="OrthoDB" id="155875at2"/>
<gene>
    <name evidence="1" type="ORF">THII_1572</name>
</gene>
<keyword evidence="2" id="KW-1185">Reference proteome</keyword>
<reference evidence="1 2" key="1">
    <citation type="journal article" date="2014" name="ISME J.">
        <title>Ecophysiology of Thioploca ingrica as revealed by the complete genome sequence supplemented with proteomic evidence.</title>
        <authorList>
            <person name="Kojima H."/>
            <person name="Ogura Y."/>
            <person name="Yamamoto N."/>
            <person name="Togashi T."/>
            <person name="Mori H."/>
            <person name="Watanabe T."/>
            <person name="Nemoto F."/>
            <person name="Kurokawa K."/>
            <person name="Hayashi T."/>
            <person name="Fukui M."/>
        </authorList>
    </citation>
    <scope>NUCLEOTIDE SEQUENCE [LARGE SCALE GENOMIC DNA]</scope>
</reference>
<dbReference type="EMBL" id="AP014633">
    <property type="protein sequence ID" value="BAP55869.1"/>
    <property type="molecule type" value="Genomic_DNA"/>
</dbReference>
<name>A0A090AFN6_9GAMM</name>
<dbReference type="STRING" id="40754.THII_1572"/>
<dbReference type="Proteomes" id="UP000031623">
    <property type="component" value="Chromosome"/>
</dbReference>
<organism evidence="1 2">
    <name type="scientific">Thioploca ingrica</name>
    <dbReference type="NCBI Taxonomy" id="40754"/>
    <lineage>
        <taxon>Bacteria</taxon>
        <taxon>Pseudomonadati</taxon>
        <taxon>Pseudomonadota</taxon>
        <taxon>Gammaproteobacteria</taxon>
        <taxon>Thiotrichales</taxon>
        <taxon>Thiotrichaceae</taxon>
        <taxon>Thioploca</taxon>
    </lineage>
</organism>
<dbReference type="AlphaFoldDB" id="A0A090AFN6"/>
<proteinExistence type="predicted"/>
<evidence type="ECO:0000313" key="2">
    <source>
        <dbReference type="Proteomes" id="UP000031623"/>
    </source>
</evidence>
<dbReference type="KEGG" id="tig:THII_1572"/>
<evidence type="ECO:0000313" key="1">
    <source>
        <dbReference type="EMBL" id="BAP55869.1"/>
    </source>
</evidence>
<protein>
    <submittedName>
        <fullName evidence="1">Uncharacterized protein</fullName>
    </submittedName>
</protein>
<accession>A0A090AFN6</accession>
<dbReference type="HOGENOM" id="CLU_084165_1_0_6"/>